<proteinExistence type="predicted"/>
<protein>
    <submittedName>
        <fullName evidence="1">Uncharacterized protein</fullName>
    </submittedName>
</protein>
<comment type="caution">
    <text evidence="1">The sequence shown here is derived from an EMBL/GenBank/DDBJ whole genome shotgun (WGS) entry which is preliminary data.</text>
</comment>
<accession>A0A371B2E4</accession>
<name>A0A371B2E4_9SPHN</name>
<dbReference type="EMBL" id="QRGP01000003">
    <property type="protein sequence ID" value="RDV01759.1"/>
    <property type="molecule type" value="Genomic_DNA"/>
</dbReference>
<dbReference type="Proteomes" id="UP000263833">
    <property type="component" value="Unassembled WGS sequence"/>
</dbReference>
<organism evidence="1 2">
    <name type="scientific">Sphingorhabdus pulchriflava</name>
    <dbReference type="NCBI Taxonomy" id="2292257"/>
    <lineage>
        <taxon>Bacteria</taxon>
        <taxon>Pseudomonadati</taxon>
        <taxon>Pseudomonadota</taxon>
        <taxon>Alphaproteobacteria</taxon>
        <taxon>Sphingomonadales</taxon>
        <taxon>Sphingomonadaceae</taxon>
        <taxon>Sphingorhabdus</taxon>
    </lineage>
</organism>
<dbReference type="AlphaFoldDB" id="A0A371B2E4"/>
<evidence type="ECO:0000313" key="1">
    <source>
        <dbReference type="EMBL" id="RDV01759.1"/>
    </source>
</evidence>
<evidence type="ECO:0000313" key="2">
    <source>
        <dbReference type="Proteomes" id="UP000263833"/>
    </source>
</evidence>
<reference evidence="2" key="1">
    <citation type="submission" date="2018-08" db="EMBL/GenBank/DDBJ databases">
        <authorList>
            <person name="Kim S.-J."/>
            <person name="Jung G.-Y."/>
        </authorList>
    </citation>
    <scope>NUCLEOTIDE SEQUENCE [LARGE SCALE GENOMIC DNA]</scope>
    <source>
        <strain evidence="2">GY_G</strain>
    </source>
</reference>
<sequence length="50" mass="5798">MQWFGNHPRYSYPISTGRFTITPAVNASWLDRKATHYMDGVTAAQRARRI</sequence>
<dbReference type="OrthoDB" id="9768177at2"/>
<keyword evidence="2" id="KW-1185">Reference proteome</keyword>
<gene>
    <name evidence="1" type="ORF">DXH95_14170</name>
</gene>